<dbReference type="PATRIC" id="fig|1423780.4.peg.812"/>
<dbReference type="Proteomes" id="UP000016361">
    <property type="component" value="Unassembled WGS sequence"/>
</dbReference>
<evidence type="ECO:0000313" key="2">
    <source>
        <dbReference type="Proteomes" id="UP000016361"/>
    </source>
</evidence>
<proteinExistence type="predicted"/>
<protein>
    <submittedName>
        <fullName evidence="1">Uncharacterized protein</fullName>
    </submittedName>
</protein>
<dbReference type="AlphaFoldDB" id="S4PPQ4"/>
<dbReference type="STRING" id="1423780.FD05_GL000809"/>
<dbReference type="EMBL" id="BASH01000003">
    <property type="protein sequence ID" value="GAD16585.1"/>
    <property type="molecule type" value="Genomic_DNA"/>
</dbReference>
<accession>S4PPQ4</accession>
<organism evidence="1 2">
    <name type="scientific">Lentilactobacillus otakiensis DSM 19908 = JCM 15040</name>
    <dbReference type="NCBI Taxonomy" id="1423780"/>
    <lineage>
        <taxon>Bacteria</taxon>
        <taxon>Bacillati</taxon>
        <taxon>Bacillota</taxon>
        <taxon>Bacilli</taxon>
        <taxon>Lactobacillales</taxon>
        <taxon>Lactobacillaceae</taxon>
        <taxon>Lentilactobacillus</taxon>
    </lineage>
</organism>
<reference evidence="2" key="1">
    <citation type="journal article" date="2013" name="Genome Announc.">
        <title>Draft Genome Sequence of D-Branched-Chain Amino Acid Producer Lactobacillus otakiensis JCM 15040T, Isolated from a Traditional Japanese Pickle.</title>
        <authorList>
            <person name="Doi K."/>
            <person name="Mori K."/>
            <person name="Mutaguchi Y."/>
            <person name="Tashiro K."/>
            <person name="Fujino Y."/>
            <person name="Ohmori T."/>
            <person name="Kuhara S."/>
            <person name="Ohshima T."/>
        </authorList>
    </citation>
    <scope>NUCLEOTIDE SEQUENCE [LARGE SCALE GENOMIC DNA]</scope>
    <source>
        <strain evidence="2">JCM 15040</strain>
    </source>
</reference>
<keyword evidence="2" id="KW-1185">Reference proteome</keyword>
<gene>
    <name evidence="1" type="ORF">LOT_1123</name>
</gene>
<evidence type="ECO:0000313" key="1">
    <source>
        <dbReference type="EMBL" id="GAD16585.1"/>
    </source>
</evidence>
<comment type="caution">
    <text evidence="1">The sequence shown here is derived from an EMBL/GenBank/DDBJ whole genome shotgun (WGS) entry which is preliminary data.</text>
</comment>
<sequence>MEGRLDYQPEACPNCGIINEGQIINYGWRKTLIRFSKTLGNRCDGFEFMDGETHELIDLLPSGKQMAVLKK</sequence>
<name>S4PPQ4_9LACO</name>